<dbReference type="EC" id="1.14.13.149" evidence="2"/>
<dbReference type="InterPro" id="IPR012347">
    <property type="entry name" value="Ferritin-like"/>
</dbReference>
<dbReference type="EMBL" id="CP132508">
    <property type="protein sequence ID" value="WPD18885.1"/>
    <property type="molecule type" value="Genomic_DNA"/>
</dbReference>
<dbReference type="Proteomes" id="UP001304683">
    <property type="component" value="Chromosome"/>
</dbReference>
<gene>
    <name evidence="2" type="primary">paaC</name>
    <name evidence="2" type="ORF">Q5761_11065</name>
</gene>
<evidence type="ECO:0000256" key="1">
    <source>
        <dbReference type="SAM" id="MobiDB-lite"/>
    </source>
</evidence>
<dbReference type="PANTHER" id="PTHR30458:SF0">
    <property type="entry name" value="1,2-PHENYLACETYL-COA EPOXIDASE, SUBUNIT C"/>
    <property type="match status" value="1"/>
</dbReference>
<organism evidence="2 3">
    <name type="scientific">Thermaerobacter composti</name>
    <dbReference type="NCBI Taxonomy" id="554949"/>
    <lineage>
        <taxon>Bacteria</taxon>
        <taxon>Bacillati</taxon>
        <taxon>Bacillota</taxon>
        <taxon>Clostridia</taxon>
        <taxon>Eubacteriales</taxon>
        <taxon>Clostridiales Family XVII. Incertae Sedis</taxon>
        <taxon>Thermaerobacter</taxon>
    </lineage>
</organism>
<dbReference type="GO" id="GO:0097266">
    <property type="term" value="F:phenylacetyl-CoA 1,2-epoxidase activity"/>
    <property type="evidence" value="ECO:0007669"/>
    <property type="project" value="UniProtKB-EC"/>
</dbReference>
<evidence type="ECO:0000313" key="3">
    <source>
        <dbReference type="Proteomes" id="UP001304683"/>
    </source>
</evidence>
<dbReference type="InterPro" id="IPR007814">
    <property type="entry name" value="PaaA_PaaC"/>
</dbReference>
<dbReference type="InterPro" id="IPR011882">
    <property type="entry name" value="PaaC"/>
</dbReference>
<feature type="region of interest" description="Disordered" evidence="1">
    <location>
        <begin position="213"/>
        <end position="295"/>
    </location>
</feature>
<dbReference type="Gene3D" id="1.20.1260.10">
    <property type="match status" value="2"/>
</dbReference>
<reference evidence="2 3" key="1">
    <citation type="submission" date="2023-08" db="EMBL/GenBank/DDBJ databases">
        <title>Genome sequence of Thermaerobacter compostii strain Ins1, a spore-forming filamentous bacterium isolated from a deep geothermal reservoir.</title>
        <authorList>
            <person name="Bregnard D."/>
            <person name="Gonzalez D."/>
            <person name="Junier P."/>
        </authorList>
    </citation>
    <scope>NUCLEOTIDE SEQUENCE [LARGE SCALE GENOMIC DNA]</scope>
    <source>
        <strain evidence="2 3">Ins1</strain>
    </source>
</reference>
<feature type="compositionally biased region" description="Gly residues" evidence="1">
    <location>
        <begin position="273"/>
        <end position="288"/>
    </location>
</feature>
<dbReference type="PANTHER" id="PTHR30458">
    <property type="entry name" value="PHENYLACETIC ACID DEGRADATION PROTEIN PAA"/>
    <property type="match status" value="1"/>
</dbReference>
<accession>A0ABZ0QN18</accession>
<name>A0ABZ0QN18_9FIRM</name>
<keyword evidence="3" id="KW-1185">Reference proteome</keyword>
<dbReference type="Pfam" id="PF05138">
    <property type="entry name" value="PaaA_PaaC"/>
    <property type="match status" value="1"/>
</dbReference>
<proteinExistence type="predicted"/>
<dbReference type="InterPro" id="IPR052703">
    <property type="entry name" value="Aromatic_CoA_ox/epox"/>
</dbReference>
<feature type="compositionally biased region" description="Gly residues" evidence="1">
    <location>
        <begin position="236"/>
        <end position="246"/>
    </location>
</feature>
<sequence>MPQPPATDAALHALLLALADDELIAGHRASEWTGVAPFLEEDVAFSSIAQDEVGHAALLYRLLADLGHGGGDPDALAFGRGPEAFRNAVLLEAPNGDWAAEIARHFLYSEYEAVIWPALANSPYAPLAAAAARIAREEAYHRAHFRQWVVALGRAGGEARDRLRRALARALPLAAGFFEPLEDEDRAAYWRGITLAELEARWRAEVDQVLKQAGLAEDGSDGSDRRRGPGTEPGDAGPGSAGGFAGPGAATSEGAPVPQATDGKVAGPPAGAAEGGGPGAGRPGFGGRRGQHSPALAQLLEEMTSVYRSEPGAAW</sequence>
<dbReference type="RefSeq" id="WP_318750630.1">
    <property type="nucleotide sequence ID" value="NZ_CP132508.1"/>
</dbReference>
<dbReference type="NCBIfam" id="TIGR02158">
    <property type="entry name" value="PA_CoA_Oxy3"/>
    <property type="match status" value="1"/>
</dbReference>
<dbReference type="SUPFAM" id="SSF47240">
    <property type="entry name" value="Ferritin-like"/>
    <property type="match status" value="1"/>
</dbReference>
<protein>
    <submittedName>
        <fullName evidence="2">1,2-phenylacetyl-CoA epoxidase subunit PaaC</fullName>
        <ecNumber evidence="2">1.14.13.149</ecNumber>
    </submittedName>
</protein>
<keyword evidence="2" id="KW-0560">Oxidoreductase</keyword>
<dbReference type="InterPro" id="IPR009078">
    <property type="entry name" value="Ferritin-like_SF"/>
</dbReference>
<evidence type="ECO:0000313" key="2">
    <source>
        <dbReference type="EMBL" id="WPD18885.1"/>
    </source>
</evidence>